<dbReference type="EMBL" id="JAULSO010000003">
    <property type="protein sequence ID" value="KAK3684843.1"/>
    <property type="molecule type" value="Genomic_DNA"/>
</dbReference>
<feature type="region of interest" description="Disordered" evidence="1">
    <location>
        <begin position="103"/>
        <end position="143"/>
    </location>
</feature>
<evidence type="ECO:0000313" key="3">
    <source>
        <dbReference type="Proteomes" id="UP001270362"/>
    </source>
</evidence>
<protein>
    <submittedName>
        <fullName evidence="2">Uncharacterized protein</fullName>
    </submittedName>
</protein>
<organism evidence="2 3">
    <name type="scientific">Podospora appendiculata</name>
    <dbReference type="NCBI Taxonomy" id="314037"/>
    <lineage>
        <taxon>Eukaryota</taxon>
        <taxon>Fungi</taxon>
        <taxon>Dikarya</taxon>
        <taxon>Ascomycota</taxon>
        <taxon>Pezizomycotina</taxon>
        <taxon>Sordariomycetes</taxon>
        <taxon>Sordariomycetidae</taxon>
        <taxon>Sordariales</taxon>
        <taxon>Podosporaceae</taxon>
        <taxon>Podospora</taxon>
    </lineage>
</organism>
<evidence type="ECO:0000256" key="1">
    <source>
        <dbReference type="SAM" id="MobiDB-lite"/>
    </source>
</evidence>
<proteinExistence type="predicted"/>
<dbReference type="AlphaFoldDB" id="A0AAE1C9V6"/>
<dbReference type="Proteomes" id="UP001270362">
    <property type="component" value="Unassembled WGS sequence"/>
</dbReference>
<reference evidence="2" key="1">
    <citation type="journal article" date="2023" name="Mol. Phylogenet. Evol.">
        <title>Genome-scale phylogeny and comparative genomics of the fungal order Sordariales.</title>
        <authorList>
            <person name="Hensen N."/>
            <person name="Bonometti L."/>
            <person name="Westerberg I."/>
            <person name="Brannstrom I.O."/>
            <person name="Guillou S."/>
            <person name="Cros-Aarteil S."/>
            <person name="Calhoun S."/>
            <person name="Haridas S."/>
            <person name="Kuo A."/>
            <person name="Mondo S."/>
            <person name="Pangilinan J."/>
            <person name="Riley R."/>
            <person name="LaButti K."/>
            <person name="Andreopoulos B."/>
            <person name="Lipzen A."/>
            <person name="Chen C."/>
            <person name="Yan M."/>
            <person name="Daum C."/>
            <person name="Ng V."/>
            <person name="Clum A."/>
            <person name="Steindorff A."/>
            <person name="Ohm R.A."/>
            <person name="Martin F."/>
            <person name="Silar P."/>
            <person name="Natvig D.O."/>
            <person name="Lalanne C."/>
            <person name="Gautier V."/>
            <person name="Ament-Velasquez S.L."/>
            <person name="Kruys A."/>
            <person name="Hutchinson M.I."/>
            <person name="Powell A.J."/>
            <person name="Barry K."/>
            <person name="Miller A.N."/>
            <person name="Grigoriev I.V."/>
            <person name="Debuchy R."/>
            <person name="Gladieux P."/>
            <person name="Hiltunen Thoren M."/>
            <person name="Johannesson H."/>
        </authorList>
    </citation>
    <scope>NUCLEOTIDE SEQUENCE</scope>
    <source>
        <strain evidence="2">CBS 314.62</strain>
    </source>
</reference>
<comment type="caution">
    <text evidence="2">The sequence shown here is derived from an EMBL/GenBank/DDBJ whole genome shotgun (WGS) entry which is preliminary data.</text>
</comment>
<keyword evidence="3" id="KW-1185">Reference proteome</keyword>
<name>A0AAE1C9V6_9PEZI</name>
<gene>
    <name evidence="2" type="ORF">B0T22DRAFT_200073</name>
</gene>
<sequence>MQERVEVFQLHRSRVSVTSTIHIPLSNRMPHQIGRHAKTARSCRCQIRGERCWRRSLSPKIDQSSTVTITSSQGCDSPFSQDERRYISYQLSPDIRPGFRSTETAHEWQTAHPSPPLSRGRAVREVAPPSSPPTSPPKKRNSTIKAIKSTPNKLAPGVVCPGRLPHHGFGQSIICQIRFSANHSRSSLQLRMHATESGRKGSLACTCHLHERSKQDQQT</sequence>
<evidence type="ECO:0000313" key="2">
    <source>
        <dbReference type="EMBL" id="KAK3684843.1"/>
    </source>
</evidence>
<reference evidence="2" key="2">
    <citation type="submission" date="2023-06" db="EMBL/GenBank/DDBJ databases">
        <authorList>
            <consortium name="Lawrence Berkeley National Laboratory"/>
            <person name="Haridas S."/>
            <person name="Hensen N."/>
            <person name="Bonometti L."/>
            <person name="Westerberg I."/>
            <person name="Brannstrom I.O."/>
            <person name="Guillou S."/>
            <person name="Cros-Aarteil S."/>
            <person name="Calhoun S."/>
            <person name="Kuo A."/>
            <person name="Mondo S."/>
            <person name="Pangilinan J."/>
            <person name="Riley R."/>
            <person name="Labutti K."/>
            <person name="Andreopoulos B."/>
            <person name="Lipzen A."/>
            <person name="Chen C."/>
            <person name="Yanf M."/>
            <person name="Daum C."/>
            <person name="Ng V."/>
            <person name="Clum A."/>
            <person name="Steindorff A."/>
            <person name="Ohm R."/>
            <person name="Martin F."/>
            <person name="Silar P."/>
            <person name="Natvig D."/>
            <person name="Lalanne C."/>
            <person name="Gautier V."/>
            <person name="Ament-Velasquez S.L."/>
            <person name="Kruys A."/>
            <person name="Hutchinson M.I."/>
            <person name="Powell A.J."/>
            <person name="Barry K."/>
            <person name="Miller A.N."/>
            <person name="Grigoriev I.V."/>
            <person name="Debuchy R."/>
            <person name="Gladieux P."/>
            <person name="Thoren M.H."/>
            <person name="Johannesson H."/>
        </authorList>
    </citation>
    <scope>NUCLEOTIDE SEQUENCE</scope>
    <source>
        <strain evidence="2">CBS 314.62</strain>
    </source>
</reference>
<accession>A0AAE1C9V6</accession>